<accession>A0AAN7BCW5</accession>
<sequence>MADPGTGTGTGTALTAGVDEAVKPYKIHIPNKYLEQVKRKLELTRLPHEGSEPKSNDWWEPKPIVEPLIDFWLDKYNWKDQEKVLNDTLSQYRTSINLPPLTTPLRLHFIHVRSSHEQAVPLLLIPPFPFTNLSFGHLVKPLTEPEDAVNNQPFHLVIPSLPGLGFSDALPNNLAPIPATAEVFNSLMARLGYQKYLASGATPGHLSPAEIDWKLINCLATKYSSSCIGAHFISPPLSPPTFNDNPMEYMKWTIAEFFHAEILGYTVEDFQALDRIHRRPGARSNPSHSSGTGGHGGNDHDRLRDSNEPNTLAYALCDSPTGMLAFVLKALRKMGPNENSTFAQEQLITLTNLAWLPGPEYAMRFWAHCATHDEAQYTNEGKGTRKMAVTRPKVAITVFTGAEDWTTTMMTSSGAGDVDMASLTPRSDKLTRRAPAERYTCPAWANGRYNVIHTQRASGKGGGLLAFERPDIIIGGIRGLAKSVLSSSGEPFKADPGPALTETGSEGGGEGVAPLESVVVVPSSATTAAPTKTTATPIPTTIPAAGKEKEIDFSPSPVPLRPAASPPPSQATSIPGMGLLSPPSLPRDHSFGSGSSPDTLVEGGKKSPMPSPGDNATLVSGTPSPSPARSPAGTTPS</sequence>
<feature type="region of interest" description="Disordered" evidence="3">
    <location>
        <begin position="279"/>
        <end position="305"/>
    </location>
</feature>
<evidence type="ECO:0000313" key="6">
    <source>
        <dbReference type="Proteomes" id="UP001301769"/>
    </source>
</evidence>
<feature type="compositionally biased region" description="Low complexity" evidence="3">
    <location>
        <begin position="570"/>
        <end position="582"/>
    </location>
</feature>
<comment type="similarity">
    <text evidence="1">Belongs to the peptidase S33 family.</text>
</comment>
<feature type="domain" description="Epoxide hydrolase N-terminal" evidence="4">
    <location>
        <begin position="22"/>
        <end position="135"/>
    </location>
</feature>
<reference evidence="5" key="2">
    <citation type="submission" date="2023-05" db="EMBL/GenBank/DDBJ databases">
        <authorList>
            <consortium name="Lawrence Berkeley National Laboratory"/>
            <person name="Steindorff A."/>
            <person name="Hensen N."/>
            <person name="Bonometti L."/>
            <person name="Westerberg I."/>
            <person name="Brannstrom I.O."/>
            <person name="Guillou S."/>
            <person name="Cros-Aarteil S."/>
            <person name="Calhoun S."/>
            <person name="Haridas S."/>
            <person name="Kuo A."/>
            <person name="Mondo S."/>
            <person name="Pangilinan J."/>
            <person name="Riley R."/>
            <person name="Labutti K."/>
            <person name="Andreopoulos B."/>
            <person name="Lipzen A."/>
            <person name="Chen C."/>
            <person name="Yanf M."/>
            <person name="Daum C."/>
            <person name="Ng V."/>
            <person name="Clum A."/>
            <person name="Ohm R."/>
            <person name="Martin F."/>
            <person name="Silar P."/>
            <person name="Natvig D."/>
            <person name="Lalanne C."/>
            <person name="Gautier V."/>
            <person name="Ament-Velasquez S.L."/>
            <person name="Kruys A."/>
            <person name="Hutchinson M.I."/>
            <person name="Powell A.J."/>
            <person name="Barry K."/>
            <person name="Miller A.N."/>
            <person name="Grigoriev I.V."/>
            <person name="Debuchy R."/>
            <person name="Gladieux P."/>
            <person name="Thoren M.H."/>
            <person name="Johannesson H."/>
        </authorList>
    </citation>
    <scope>NUCLEOTIDE SEQUENCE</scope>
    <source>
        <strain evidence="5">PSN293</strain>
    </source>
</reference>
<feature type="region of interest" description="Disordered" evidence="3">
    <location>
        <begin position="524"/>
        <end position="637"/>
    </location>
</feature>
<keyword evidence="6" id="KW-1185">Reference proteome</keyword>
<dbReference type="Pfam" id="PF06441">
    <property type="entry name" value="EHN"/>
    <property type="match status" value="1"/>
</dbReference>
<dbReference type="Proteomes" id="UP001301769">
    <property type="component" value="Unassembled WGS sequence"/>
</dbReference>
<dbReference type="GO" id="GO:0097176">
    <property type="term" value="P:epoxide metabolic process"/>
    <property type="evidence" value="ECO:0007669"/>
    <property type="project" value="TreeGrafter"/>
</dbReference>
<comment type="caution">
    <text evidence="5">The sequence shown here is derived from an EMBL/GenBank/DDBJ whole genome shotgun (WGS) entry which is preliminary data.</text>
</comment>
<feature type="compositionally biased region" description="Pro residues" evidence="3">
    <location>
        <begin position="556"/>
        <end position="569"/>
    </location>
</feature>
<evidence type="ECO:0000256" key="1">
    <source>
        <dbReference type="ARBA" id="ARBA00010088"/>
    </source>
</evidence>
<gene>
    <name evidence="5" type="ORF">QBC37DRAFT_303546</name>
</gene>
<dbReference type="Gene3D" id="3.40.50.1820">
    <property type="entry name" value="alpha/beta hydrolase"/>
    <property type="match status" value="1"/>
</dbReference>
<name>A0AAN7BCW5_9PEZI</name>
<dbReference type="PANTHER" id="PTHR21661">
    <property type="entry name" value="EPOXIDE HYDROLASE 1-RELATED"/>
    <property type="match status" value="1"/>
</dbReference>
<dbReference type="InterPro" id="IPR029058">
    <property type="entry name" value="AB_hydrolase_fold"/>
</dbReference>
<feature type="region of interest" description="Disordered" evidence="3">
    <location>
        <begin position="487"/>
        <end position="512"/>
    </location>
</feature>
<dbReference type="GO" id="GO:0004301">
    <property type="term" value="F:epoxide hydrolase activity"/>
    <property type="evidence" value="ECO:0007669"/>
    <property type="project" value="TreeGrafter"/>
</dbReference>
<dbReference type="SUPFAM" id="SSF53474">
    <property type="entry name" value="alpha/beta-Hydrolases"/>
    <property type="match status" value="1"/>
</dbReference>
<dbReference type="PANTHER" id="PTHR21661:SF71">
    <property type="entry name" value="EPOXIDE HYDROLASE N-TERMINAL DOMAIN-CONTAINING PROTEIN"/>
    <property type="match status" value="1"/>
</dbReference>
<dbReference type="AlphaFoldDB" id="A0AAN7BCW5"/>
<evidence type="ECO:0000313" key="5">
    <source>
        <dbReference type="EMBL" id="KAK4219323.1"/>
    </source>
</evidence>
<evidence type="ECO:0000256" key="3">
    <source>
        <dbReference type="SAM" id="MobiDB-lite"/>
    </source>
</evidence>
<protein>
    <submittedName>
        <fullName evidence="5">Epoxide hydrolase</fullName>
    </submittedName>
</protein>
<keyword evidence="2 5" id="KW-0378">Hydrolase</keyword>
<reference evidence="5" key="1">
    <citation type="journal article" date="2023" name="Mol. Phylogenet. Evol.">
        <title>Genome-scale phylogeny and comparative genomics of the fungal order Sordariales.</title>
        <authorList>
            <person name="Hensen N."/>
            <person name="Bonometti L."/>
            <person name="Westerberg I."/>
            <person name="Brannstrom I.O."/>
            <person name="Guillou S."/>
            <person name="Cros-Aarteil S."/>
            <person name="Calhoun S."/>
            <person name="Haridas S."/>
            <person name="Kuo A."/>
            <person name="Mondo S."/>
            <person name="Pangilinan J."/>
            <person name="Riley R."/>
            <person name="LaButti K."/>
            <person name="Andreopoulos B."/>
            <person name="Lipzen A."/>
            <person name="Chen C."/>
            <person name="Yan M."/>
            <person name="Daum C."/>
            <person name="Ng V."/>
            <person name="Clum A."/>
            <person name="Steindorff A."/>
            <person name="Ohm R.A."/>
            <person name="Martin F."/>
            <person name="Silar P."/>
            <person name="Natvig D.O."/>
            <person name="Lalanne C."/>
            <person name="Gautier V."/>
            <person name="Ament-Velasquez S.L."/>
            <person name="Kruys A."/>
            <person name="Hutchinson M.I."/>
            <person name="Powell A.J."/>
            <person name="Barry K."/>
            <person name="Miller A.N."/>
            <person name="Grigoriev I.V."/>
            <person name="Debuchy R."/>
            <person name="Gladieux P."/>
            <person name="Hiltunen Thoren M."/>
            <person name="Johannesson H."/>
        </authorList>
    </citation>
    <scope>NUCLEOTIDE SEQUENCE</scope>
    <source>
        <strain evidence="5">PSN293</strain>
    </source>
</reference>
<feature type="compositionally biased region" description="Low complexity" evidence="3">
    <location>
        <begin position="525"/>
        <end position="545"/>
    </location>
</feature>
<dbReference type="EMBL" id="MU858048">
    <property type="protein sequence ID" value="KAK4219323.1"/>
    <property type="molecule type" value="Genomic_DNA"/>
</dbReference>
<evidence type="ECO:0000256" key="2">
    <source>
        <dbReference type="ARBA" id="ARBA00022801"/>
    </source>
</evidence>
<dbReference type="InterPro" id="IPR010497">
    <property type="entry name" value="Epoxide_hydro_N"/>
</dbReference>
<evidence type="ECO:0000259" key="4">
    <source>
        <dbReference type="Pfam" id="PF06441"/>
    </source>
</evidence>
<organism evidence="5 6">
    <name type="scientific">Rhypophila decipiens</name>
    <dbReference type="NCBI Taxonomy" id="261697"/>
    <lineage>
        <taxon>Eukaryota</taxon>
        <taxon>Fungi</taxon>
        <taxon>Dikarya</taxon>
        <taxon>Ascomycota</taxon>
        <taxon>Pezizomycotina</taxon>
        <taxon>Sordariomycetes</taxon>
        <taxon>Sordariomycetidae</taxon>
        <taxon>Sordariales</taxon>
        <taxon>Naviculisporaceae</taxon>
        <taxon>Rhypophila</taxon>
    </lineage>
</organism>
<proteinExistence type="inferred from homology"/>